<feature type="region of interest" description="Disordered" evidence="1">
    <location>
        <begin position="1"/>
        <end position="20"/>
    </location>
</feature>
<evidence type="ECO:0000313" key="3">
    <source>
        <dbReference type="Proteomes" id="UP001283361"/>
    </source>
</evidence>
<proteinExistence type="predicted"/>
<organism evidence="2 3">
    <name type="scientific">Elysia crispata</name>
    <name type="common">lettuce slug</name>
    <dbReference type="NCBI Taxonomy" id="231223"/>
    <lineage>
        <taxon>Eukaryota</taxon>
        <taxon>Metazoa</taxon>
        <taxon>Spiralia</taxon>
        <taxon>Lophotrochozoa</taxon>
        <taxon>Mollusca</taxon>
        <taxon>Gastropoda</taxon>
        <taxon>Heterobranchia</taxon>
        <taxon>Euthyneura</taxon>
        <taxon>Panpulmonata</taxon>
        <taxon>Sacoglossa</taxon>
        <taxon>Placobranchoidea</taxon>
        <taxon>Plakobranchidae</taxon>
        <taxon>Elysia</taxon>
    </lineage>
</organism>
<dbReference type="EMBL" id="JAWDGP010001678">
    <property type="protein sequence ID" value="KAK3789266.1"/>
    <property type="molecule type" value="Genomic_DNA"/>
</dbReference>
<sequence>MSLSLSTRSRATHDTAGQSLKPRVVVTNSWTCRRASQTRLPRAEDSVRHQKLGFLELKTPSGIRDSAS</sequence>
<evidence type="ECO:0000313" key="2">
    <source>
        <dbReference type="EMBL" id="KAK3789266.1"/>
    </source>
</evidence>
<evidence type="ECO:0000256" key="1">
    <source>
        <dbReference type="SAM" id="MobiDB-lite"/>
    </source>
</evidence>
<accession>A0AAE1ALD1</accession>
<protein>
    <submittedName>
        <fullName evidence="2">Uncharacterized protein</fullName>
    </submittedName>
</protein>
<reference evidence="2" key="1">
    <citation type="journal article" date="2023" name="G3 (Bethesda)">
        <title>A reference genome for the long-term kleptoplast-retaining sea slug Elysia crispata morphotype clarki.</title>
        <authorList>
            <person name="Eastman K.E."/>
            <person name="Pendleton A.L."/>
            <person name="Shaikh M.A."/>
            <person name="Suttiyut T."/>
            <person name="Ogas R."/>
            <person name="Tomko P."/>
            <person name="Gavelis G."/>
            <person name="Widhalm J.R."/>
            <person name="Wisecaver J.H."/>
        </authorList>
    </citation>
    <scope>NUCLEOTIDE SEQUENCE</scope>
    <source>
        <strain evidence="2">ECLA1</strain>
    </source>
</reference>
<keyword evidence="3" id="KW-1185">Reference proteome</keyword>
<dbReference type="Proteomes" id="UP001283361">
    <property type="component" value="Unassembled WGS sequence"/>
</dbReference>
<comment type="caution">
    <text evidence="2">The sequence shown here is derived from an EMBL/GenBank/DDBJ whole genome shotgun (WGS) entry which is preliminary data.</text>
</comment>
<gene>
    <name evidence="2" type="ORF">RRG08_001656</name>
</gene>
<dbReference type="AlphaFoldDB" id="A0AAE1ALD1"/>
<name>A0AAE1ALD1_9GAST</name>